<dbReference type="GO" id="GO:0051083">
    <property type="term" value="P:'de novo' cotranslational protein folding"/>
    <property type="evidence" value="ECO:0007669"/>
    <property type="project" value="InterPro"/>
</dbReference>
<dbReference type="Pfam" id="PF00226">
    <property type="entry name" value="DnaJ"/>
    <property type="match status" value="1"/>
</dbReference>
<dbReference type="InterPro" id="IPR044634">
    <property type="entry name" value="Zuotin/DnaJC2"/>
</dbReference>
<evidence type="ECO:0000313" key="4">
    <source>
        <dbReference type="Proteomes" id="UP000759131"/>
    </source>
</evidence>
<accession>A0A7R9QFF2</accession>
<evidence type="ECO:0000313" key="3">
    <source>
        <dbReference type="EMBL" id="CAD7643920.1"/>
    </source>
</evidence>
<dbReference type="GO" id="GO:0043022">
    <property type="term" value="F:ribosome binding"/>
    <property type="evidence" value="ECO:0007669"/>
    <property type="project" value="InterPro"/>
</dbReference>
<feature type="compositionally biased region" description="Basic and acidic residues" evidence="1">
    <location>
        <begin position="128"/>
        <end position="144"/>
    </location>
</feature>
<dbReference type="InterPro" id="IPR001623">
    <property type="entry name" value="DnaJ_domain"/>
</dbReference>
<dbReference type="PROSITE" id="PS50076">
    <property type="entry name" value="DNAJ_2"/>
    <property type="match status" value="1"/>
</dbReference>
<evidence type="ECO:0000256" key="1">
    <source>
        <dbReference type="SAM" id="MobiDB-lite"/>
    </source>
</evidence>
<dbReference type="GO" id="GO:0005829">
    <property type="term" value="C:cytosol"/>
    <property type="evidence" value="ECO:0007669"/>
    <property type="project" value="TreeGrafter"/>
</dbReference>
<gene>
    <name evidence="3" type="ORF">OSB1V03_LOCUS19822</name>
</gene>
<dbReference type="EMBL" id="CAJPIZ010030231">
    <property type="protein sequence ID" value="CAG2119875.1"/>
    <property type="molecule type" value="Genomic_DNA"/>
</dbReference>
<protein>
    <recommendedName>
        <fullName evidence="2">J domain-containing protein</fullName>
    </recommendedName>
</protein>
<feature type="domain" description="J" evidence="2">
    <location>
        <begin position="1"/>
        <end position="53"/>
    </location>
</feature>
<proteinExistence type="predicted"/>
<dbReference type="InterPro" id="IPR054076">
    <property type="entry name" value="ZUO1-like_ZHD"/>
</dbReference>
<dbReference type="InterPro" id="IPR018253">
    <property type="entry name" value="DnaJ_domain_CS"/>
</dbReference>
<dbReference type="GO" id="GO:0030544">
    <property type="term" value="F:Hsp70 protein binding"/>
    <property type="evidence" value="ECO:0007669"/>
    <property type="project" value="InterPro"/>
</dbReference>
<evidence type="ECO:0000259" key="2">
    <source>
        <dbReference type="PROSITE" id="PS50076"/>
    </source>
</evidence>
<dbReference type="OrthoDB" id="1690618at2759"/>
<organism evidence="3">
    <name type="scientific">Medioppia subpectinata</name>
    <dbReference type="NCBI Taxonomy" id="1979941"/>
    <lineage>
        <taxon>Eukaryota</taxon>
        <taxon>Metazoa</taxon>
        <taxon>Ecdysozoa</taxon>
        <taxon>Arthropoda</taxon>
        <taxon>Chelicerata</taxon>
        <taxon>Arachnida</taxon>
        <taxon>Acari</taxon>
        <taxon>Acariformes</taxon>
        <taxon>Sarcoptiformes</taxon>
        <taxon>Oribatida</taxon>
        <taxon>Brachypylina</taxon>
        <taxon>Oppioidea</taxon>
        <taxon>Oppiidae</taxon>
        <taxon>Medioppia</taxon>
    </lineage>
</organism>
<feature type="region of interest" description="Disordered" evidence="1">
    <location>
        <begin position="128"/>
        <end position="155"/>
    </location>
</feature>
<dbReference type="GO" id="GO:0006450">
    <property type="term" value="P:regulation of translational fidelity"/>
    <property type="evidence" value="ECO:0007669"/>
    <property type="project" value="InterPro"/>
</dbReference>
<dbReference type="PANTHER" id="PTHR43999:SF1">
    <property type="entry name" value="DNAJ HOMOLOG SUBFAMILY C MEMBER 2"/>
    <property type="match status" value="1"/>
</dbReference>
<dbReference type="InterPro" id="IPR036869">
    <property type="entry name" value="J_dom_sf"/>
</dbReference>
<dbReference type="EMBL" id="OC884806">
    <property type="protein sequence ID" value="CAD7643920.1"/>
    <property type="molecule type" value="Genomic_DNA"/>
</dbReference>
<dbReference type="Proteomes" id="UP000759131">
    <property type="component" value="Unassembled WGS sequence"/>
</dbReference>
<sequence length="178" mass="21386">MSYRLKVLRHHPDKRSSADGQVIDLDLDYYSCLTKAYEILGDAIKRRSYDSIDETFDDEIPANNAANKADFYRVYGNAFKLNSRWSTKQPVPELGDNRSDISYVNKFYAFWYDFDSWREYSYLDEEEKEKGENRDERRWMEKQNKAARAQKKKEEMQRLRQLVDNAYQSDPRIARFKE</sequence>
<dbReference type="Gene3D" id="1.10.287.110">
    <property type="entry name" value="DnaJ domain"/>
    <property type="match status" value="1"/>
</dbReference>
<dbReference type="SUPFAM" id="SSF46565">
    <property type="entry name" value="Chaperone J-domain"/>
    <property type="match status" value="1"/>
</dbReference>
<keyword evidence="4" id="KW-1185">Reference proteome</keyword>
<dbReference type="AlphaFoldDB" id="A0A7R9QFF2"/>
<dbReference type="Pfam" id="PF21884">
    <property type="entry name" value="ZUO1-like_ZHD"/>
    <property type="match status" value="1"/>
</dbReference>
<reference evidence="3" key="1">
    <citation type="submission" date="2020-11" db="EMBL/GenBank/DDBJ databases">
        <authorList>
            <person name="Tran Van P."/>
        </authorList>
    </citation>
    <scope>NUCLEOTIDE SEQUENCE</scope>
</reference>
<dbReference type="PROSITE" id="PS00636">
    <property type="entry name" value="DNAJ_1"/>
    <property type="match status" value="1"/>
</dbReference>
<feature type="non-terminal residue" evidence="3">
    <location>
        <position position="178"/>
    </location>
</feature>
<name>A0A7R9QFF2_9ACAR</name>
<dbReference type="PANTHER" id="PTHR43999">
    <property type="entry name" value="DNAJ HOMOLOG SUBFAMILY C MEMBER 2"/>
    <property type="match status" value="1"/>
</dbReference>